<keyword evidence="12" id="KW-0479">Metal-binding</keyword>
<evidence type="ECO:0000256" key="7">
    <source>
        <dbReference type="ARBA" id="ARBA00022485"/>
    </source>
</evidence>
<dbReference type="RefSeq" id="WP_093117070.1">
    <property type="nucleotide sequence ID" value="NZ_FNWJ01000001.1"/>
</dbReference>
<dbReference type="InterPro" id="IPR005467">
    <property type="entry name" value="His_kinase_dom"/>
</dbReference>
<dbReference type="EMBL" id="FNWJ01000001">
    <property type="protein sequence ID" value="SEH12709.1"/>
    <property type="molecule type" value="Genomic_DNA"/>
</dbReference>
<evidence type="ECO:0000256" key="20">
    <source>
        <dbReference type="ARBA" id="ARBA00024827"/>
    </source>
</evidence>
<evidence type="ECO:0000256" key="22">
    <source>
        <dbReference type="SAM" id="Coils"/>
    </source>
</evidence>
<evidence type="ECO:0000256" key="16">
    <source>
        <dbReference type="ARBA" id="ARBA00022989"/>
    </source>
</evidence>
<dbReference type="PRINTS" id="PR00344">
    <property type="entry name" value="BCTRLSENSOR"/>
</dbReference>
<evidence type="ECO:0000256" key="4">
    <source>
        <dbReference type="ARBA" id="ARBA00004496"/>
    </source>
</evidence>
<comment type="function">
    <text evidence="20">Member of the two-component regulatory system NreB/NreC involved in the control of dissimilatory nitrate/nitrite reduction in response to oxygen. NreB functions as a direct oxygen sensor histidine kinase which is autophosphorylated, in the absence of oxygen, probably at the conserved histidine residue, and transfers its phosphate group probably to a conserved aspartate residue of NreC. NreB/NreC activates the expression of the nitrate (narGHJI) and nitrite (nir) reductase operons, as well as the putative nitrate transporter gene narT.</text>
</comment>
<keyword evidence="17" id="KW-0408">Iron</keyword>
<evidence type="ECO:0000256" key="15">
    <source>
        <dbReference type="ARBA" id="ARBA00022840"/>
    </source>
</evidence>
<reference evidence="27" key="1">
    <citation type="submission" date="2016-10" db="EMBL/GenBank/DDBJ databases">
        <authorList>
            <person name="Varghese N."/>
            <person name="Submissions S."/>
        </authorList>
    </citation>
    <scope>NUCLEOTIDE SEQUENCE [LARGE SCALE GENOMIC DNA]</scope>
    <source>
        <strain evidence="27">ATCC 35263</strain>
    </source>
</reference>
<dbReference type="Pfam" id="PF07730">
    <property type="entry name" value="HisKA_3"/>
    <property type="match status" value="1"/>
</dbReference>
<dbReference type="CDD" id="cd16917">
    <property type="entry name" value="HATPase_UhpB-NarQ-NarX-like"/>
    <property type="match status" value="1"/>
</dbReference>
<keyword evidence="13" id="KW-0547">Nucleotide-binding</keyword>
<dbReference type="EC" id="2.7.13.3" evidence="5"/>
<dbReference type="AlphaFoldDB" id="A0A1H6FP66"/>
<protein>
    <recommendedName>
        <fullName evidence="6">Oxygen sensor histidine kinase NreB</fullName>
        <ecNumber evidence="5">2.7.13.3</ecNumber>
    </recommendedName>
    <alternativeName>
        <fullName evidence="21">Nitrogen regulation protein B</fullName>
    </alternativeName>
</protein>
<keyword evidence="14 26" id="KW-0418">Kinase</keyword>
<dbReference type="InterPro" id="IPR003594">
    <property type="entry name" value="HATPase_dom"/>
</dbReference>
<evidence type="ECO:0000256" key="17">
    <source>
        <dbReference type="ARBA" id="ARBA00023004"/>
    </source>
</evidence>
<dbReference type="SMART" id="SM00387">
    <property type="entry name" value="HATPase_c"/>
    <property type="match status" value="1"/>
</dbReference>
<keyword evidence="27" id="KW-1185">Reference proteome</keyword>
<dbReference type="InterPro" id="IPR004358">
    <property type="entry name" value="Sig_transdc_His_kin-like_C"/>
</dbReference>
<dbReference type="OrthoDB" id="144293at2"/>
<keyword evidence="16 23" id="KW-1133">Transmembrane helix</keyword>
<evidence type="ECO:0000256" key="9">
    <source>
        <dbReference type="ARBA" id="ARBA00022553"/>
    </source>
</evidence>
<dbReference type="Proteomes" id="UP000222056">
    <property type="component" value="Unassembled WGS sequence"/>
</dbReference>
<accession>A0A1H6FP66</accession>
<evidence type="ECO:0000256" key="5">
    <source>
        <dbReference type="ARBA" id="ARBA00012438"/>
    </source>
</evidence>
<dbReference type="InterPro" id="IPR011712">
    <property type="entry name" value="Sig_transdc_His_kin_sub3_dim/P"/>
</dbReference>
<dbReference type="GO" id="GO:0000155">
    <property type="term" value="F:phosphorelay sensor kinase activity"/>
    <property type="evidence" value="ECO:0007669"/>
    <property type="project" value="InterPro"/>
</dbReference>
<sequence>MRRRIDSLIGQVVAANAVLVVLTLLSATLVAGLRLEGRQLAVLMMAVALTLVVNVWMLQRRFAPLDRLIREVEQVDPARPAEARLARPDERIAEIDRLARAFERLLESIERERRRSGQLVLRAQEEERKRLARDLHDETNQALTGILLRLEALAHDLPAQLRPRVVELKQLVSGAMDELVTLARQLRPAALDDHGLVAALEAQLARLRSRSGVAAELLVSGEPERLSPDQQSALYRIAQEALTNAQRHARATRIEVELACSGDCARLTVTDDGVGFDPTSDADGGLGLRGMAERARLAGGELDLRSAPGSGTAVSATIPLLVTHDGNGQLTAAALTGDTER</sequence>
<keyword evidence="11 23" id="KW-0812">Transmembrane</keyword>
<dbReference type="GO" id="GO:0016020">
    <property type="term" value="C:membrane"/>
    <property type="evidence" value="ECO:0007669"/>
    <property type="project" value="UniProtKB-SubCell"/>
</dbReference>
<feature type="transmembrane region" description="Helical" evidence="23">
    <location>
        <begin position="39"/>
        <end position="58"/>
    </location>
</feature>
<dbReference type="GO" id="GO:0005737">
    <property type="term" value="C:cytoplasm"/>
    <property type="evidence" value="ECO:0007669"/>
    <property type="project" value="UniProtKB-SubCell"/>
</dbReference>
<evidence type="ECO:0000256" key="23">
    <source>
        <dbReference type="SAM" id="Phobius"/>
    </source>
</evidence>
<comment type="subcellular location">
    <subcellularLocation>
        <location evidence="4">Cytoplasm</location>
    </subcellularLocation>
    <subcellularLocation>
        <location evidence="3">Membrane</location>
    </subcellularLocation>
</comment>
<dbReference type="InterPro" id="IPR036890">
    <property type="entry name" value="HATPase_C_sf"/>
</dbReference>
<keyword evidence="10" id="KW-0808">Transferase</keyword>
<dbReference type="PANTHER" id="PTHR24421:SF10">
    <property type="entry name" value="NITRATE_NITRITE SENSOR PROTEIN NARQ"/>
    <property type="match status" value="1"/>
</dbReference>
<dbReference type="SUPFAM" id="SSF55874">
    <property type="entry name" value="ATPase domain of HSP90 chaperone/DNA topoisomerase II/histidine kinase"/>
    <property type="match status" value="1"/>
</dbReference>
<evidence type="ECO:0000256" key="13">
    <source>
        <dbReference type="ARBA" id="ARBA00022741"/>
    </source>
</evidence>
<feature type="coiled-coil region" evidence="22">
    <location>
        <begin position="92"/>
        <end position="141"/>
    </location>
</feature>
<feature type="domain" description="Histidine kinase" evidence="24">
    <location>
        <begin position="134"/>
        <end position="322"/>
    </location>
</feature>
<keyword evidence="9" id="KW-0597">Phosphoprotein</keyword>
<evidence type="ECO:0000313" key="27">
    <source>
        <dbReference type="Proteomes" id="UP000222056"/>
    </source>
</evidence>
<evidence type="ECO:0000313" key="26">
    <source>
        <dbReference type="EMBL" id="SEH12709.1"/>
    </source>
</evidence>
<gene>
    <name evidence="26" type="ORF">SAMN02745716_1180</name>
</gene>
<comment type="catalytic activity">
    <reaction evidence="1">
        <text>ATP + protein L-histidine = ADP + protein N-phospho-L-histidine.</text>
        <dbReference type="EC" id="2.7.13.3"/>
    </reaction>
</comment>
<comment type="cofactor">
    <cofactor evidence="2">
        <name>[4Fe-4S] cluster</name>
        <dbReference type="ChEBI" id="CHEBI:49883"/>
    </cofactor>
</comment>
<name>A0A1H6FP66_THEAL</name>
<dbReference type="GO" id="GO:0005524">
    <property type="term" value="F:ATP binding"/>
    <property type="evidence" value="ECO:0007669"/>
    <property type="project" value="UniProtKB-KW"/>
</dbReference>
<evidence type="ECO:0000256" key="12">
    <source>
        <dbReference type="ARBA" id="ARBA00022723"/>
    </source>
</evidence>
<evidence type="ECO:0000256" key="19">
    <source>
        <dbReference type="ARBA" id="ARBA00023014"/>
    </source>
</evidence>
<evidence type="ECO:0000256" key="10">
    <source>
        <dbReference type="ARBA" id="ARBA00022679"/>
    </source>
</evidence>
<evidence type="ECO:0000259" key="25">
    <source>
        <dbReference type="PROSITE" id="PS50885"/>
    </source>
</evidence>
<keyword evidence="7" id="KW-0004">4Fe-4S</keyword>
<evidence type="ECO:0000256" key="6">
    <source>
        <dbReference type="ARBA" id="ARBA00017322"/>
    </source>
</evidence>
<evidence type="ECO:0000256" key="14">
    <source>
        <dbReference type="ARBA" id="ARBA00022777"/>
    </source>
</evidence>
<dbReference type="PANTHER" id="PTHR24421">
    <property type="entry name" value="NITRATE/NITRITE SENSOR PROTEIN NARX-RELATED"/>
    <property type="match status" value="1"/>
</dbReference>
<dbReference type="STRING" id="29539.SAMN02745716_1180"/>
<evidence type="ECO:0000256" key="1">
    <source>
        <dbReference type="ARBA" id="ARBA00000085"/>
    </source>
</evidence>
<evidence type="ECO:0000256" key="21">
    <source>
        <dbReference type="ARBA" id="ARBA00030800"/>
    </source>
</evidence>
<keyword evidence="18" id="KW-0902">Two-component regulatory system</keyword>
<dbReference type="Gene3D" id="1.20.5.1930">
    <property type="match status" value="1"/>
</dbReference>
<keyword evidence="8" id="KW-0963">Cytoplasm</keyword>
<evidence type="ECO:0000259" key="24">
    <source>
        <dbReference type="PROSITE" id="PS50109"/>
    </source>
</evidence>
<keyword evidence="19" id="KW-0411">Iron-sulfur</keyword>
<evidence type="ECO:0000256" key="2">
    <source>
        <dbReference type="ARBA" id="ARBA00001966"/>
    </source>
</evidence>
<dbReference type="GO" id="GO:0046983">
    <property type="term" value="F:protein dimerization activity"/>
    <property type="evidence" value="ECO:0007669"/>
    <property type="project" value="InterPro"/>
</dbReference>
<dbReference type="PROSITE" id="PS50109">
    <property type="entry name" value="HIS_KIN"/>
    <property type="match status" value="1"/>
</dbReference>
<organism evidence="26 27">
    <name type="scientific">Thermoleophilum album</name>
    <dbReference type="NCBI Taxonomy" id="29539"/>
    <lineage>
        <taxon>Bacteria</taxon>
        <taxon>Bacillati</taxon>
        <taxon>Actinomycetota</taxon>
        <taxon>Thermoleophilia</taxon>
        <taxon>Thermoleophilales</taxon>
        <taxon>Thermoleophilaceae</taxon>
        <taxon>Thermoleophilum</taxon>
    </lineage>
</organism>
<dbReference type="GO" id="GO:0046872">
    <property type="term" value="F:metal ion binding"/>
    <property type="evidence" value="ECO:0007669"/>
    <property type="project" value="UniProtKB-KW"/>
</dbReference>
<feature type="domain" description="HAMP" evidence="25">
    <location>
        <begin position="59"/>
        <end position="114"/>
    </location>
</feature>
<evidence type="ECO:0000256" key="8">
    <source>
        <dbReference type="ARBA" id="ARBA00022490"/>
    </source>
</evidence>
<dbReference type="Pfam" id="PF02518">
    <property type="entry name" value="HATPase_c"/>
    <property type="match status" value="1"/>
</dbReference>
<evidence type="ECO:0000256" key="18">
    <source>
        <dbReference type="ARBA" id="ARBA00023012"/>
    </source>
</evidence>
<evidence type="ECO:0000256" key="3">
    <source>
        <dbReference type="ARBA" id="ARBA00004370"/>
    </source>
</evidence>
<proteinExistence type="predicted"/>
<dbReference type="Gene3D" id="3.30.565.10">
    <property type="entry name" value="Histidine kinase-like ATPase, C-terminal domain"/>
    <property type="match status" value="1"/>
</dbReference>
<keyword evidence="23" id="KW-0472">Membrane</keyword>
<evidence type="ECO:0000256" key="11">
    <source>
        <dbReference type="ARBA" id="ARBA00022692"/>
    </source>
</evidence>
<dbReference type="InterPro" id="IPR003660">
    <property type="entry name" value="HAMP_dom"/>
</dbReference>
<keyword evidence="22" id="KW-0175">Coiled coil</keyword>
<feature type="transmembrane region" description="Helical" evidence="23">
    <location>
        <begin position="12"/>
        <end position="33"/>
    </location>
</feature>
<dbReference type="PROSITE" id="PS50885">
    <property type="entry name" value="HAMP"/>
    <property type="match status" value="1"/>
</dbReference>
<keyword evidence="15" id="KW-0067">ATP-binding</keyword>
<dbReference type="GO" id="GO:0051539">
    <property type="term" value="F:4 iron, 4 sulfur cluster binding"/>
    <property type="evidence" value="ECO:0007669"/>
    <property type="project" value="UniProtKB-KW"/>
</dbReference>
<dbReference type="InterPro" id="IPR050482">
    <property type="entry name" value="Sensor_HK_TwoCompSys"/>
</dbReference>